<dbReference type="AlphaFoldDB" id="A0A9P5NME0"/>
<protein>
    <recommendedName>
        <fullName evidence="2">DUF6534 domain-containing protein</fullName>
    </recommendedName>
</protein>
<dbReference type="Proteomes" id="UP000724874">
    <property type="component" value="Unassembled WGS sequence"/>
</dbReference>
<reference evidence="3" key="1">
    <citation type="submission" date="2020-11" db="EMBL/GenBank/DDBJ databases">
        <authorList>
            <consortium name="DOE Joint Genome Institute"/>
            <person name="Ahrendt S."/>
            <person name="Riley R."/>
            <person name="Andreopoulos W."/>
            <person name="LaButti K."/>
            <person name="Pangilinan J."/>
            <person name="Ruiz-duenas F.J."/>
            <person name="Barrasa J.M."/>
            <person name="Sanchez-Garcia M."/>
            <person name="Camarero S."/>
            <person name="Miyauchi S."/>
            <person name="Serrano A."/>
            <person name="Linde D."/>
            <person name="Babiker R."/>
            <person name="Drula E."/>
            <person name="Ayuso-Fernandez I."/>
            <person name="Pacheco R."/>
            <person name="Padilla G."/>
            <person name="Ferreira P."/>
            <person name="Barriuso J."/>
            <person name="Kellner H."/>
            <person name="Castanera R."/>
            <person name="Alfaro M."/>
            <person name="Ramirez L."/>
            <person name="Pisabarro A.G."/>
            <person name="Kuo A."/>
            <person name="Tritt A."/>
            <person name="Lipzen A."/>
            <person name="He G."/>
            <person name="Yan M."/>
            <person name="Ng V."/>
            <person name="Cullen D."/>
            <person name="Martin F."/>
            <person name="Rosso M.-N."/>
            <person name="Henrissat B."/>
            <person name="Hibbett D."/>
            <person name="Martinez A.T."/>
            <person name="Grigoriev I.V."/>
        </authorList>
    </citation>
    <scope>NUCLEOTIDE SEQUENCE</scope>
    <source>
        <strain evidence="3">AH 44721</strain>
    </source>
</reference>
<feature type="transmembrane region" description="Helical" evidence="1">
    <location>
        <begin position="198"/>
        <end position="227"/>
    </location>
</feature>
<dbReference type="PANTHER" id="PTHR40465">
    <property type="entry name" value="CHROMOSOME 1, WHOLE GENOME SHOTGUN SEQUENCE"/>
    <property type="match status" value="1"/>
</dbReference>
<dbReference type="OrthoDB" id="2745105at2759"/>
<keyword evidence="1" id="KW-0812">Transmembrane</keyword>
<sequence>MSSVGSLLGAAYWGLLTATVLYGMTSVQAFIYFCNSKGDTLLVKSMVMFLWLLDTLHFVFIAQSLYFYVIDNFGDYGALEFLTWTILASIYVTNISDLVARWFFARRIYLFCRERNLKIVGRALVTAIIILSLLVFGCGYGFASRGFILKTYQRLNKISPLLYTSLGTAVIADTTIAVSLCILLFQSRIGFESNKMDSVLVVLMVFSINTGLLTSLCAIACFVTYTIWPQRLIYIGVYFTLSKLYVNALLASLNTRNRLRRSGDGIQTMSIPTGVLSPISFPVTGTHTMDLFEIEGANHKSTADTLP</sequence>
<feature type="domain" description="DUF6534" evidence="2">
    <location>
        <begin position="169"/>
        <end position="257"/>
    </location>
</feature>
<gene>
    <name evidence="3" type="ORF">CPB84DRAFT_1781731</name>
</gene>
<keyword evidence="4" id="KW-1185">Reference proteome</keyword>
<keyword evidence="1" id="KW-1133">Transmembrane helix</keyword>
<accession>A0A9P5NME0</accession>
<proteinExistence type="predicted"/>
<feature type="transmembrane region" description="Helical" evidence="1">
    <location>
        <begin position="81"/>
        <end position="104"/>
    </location>
</feature>
<dbReference type="EMBL" id="JADNYJ010000059">
    <property type="protein sequence ID" value="KAF8896743.1"/>
    <property type="molecule type" value="Genomic_DNA"/>
</dbReference>
<feature type="transmembrane region" description="Helical" evidence="1">
    <location>
        <begin position="233"/>
        <end position="253"/>
    </location>
</feature>
<evidence type="ECO:0000313" key="3">
    <source>
        <dbReference type="EMBL" id="KAF8896743.1"/>
    </source>
</evidence>
<organism evidence="3 4">
    <name type="scientific">Gymnopilus junonius</name>
    <name type="common">Spectacular rustgill mushroom</name>
    <name type="synonym">Gymnopilus spectabilis subsp. junonius</name>
    <dbReference type="NCBI Taxonomy" id="109634"/>
    <lineage>
        <taxon>Eukaryota</taxon>
        <taxon>Fungi</taxon>
        <taxon>Dikarya</taxon>
        <taxon>Basidiomycota</taxon>
        <taxon>Agaricomycotina</taxon>
        <taxon>Agaricomycetes</taxon>
        <taxon>Agaricomycetidae</taxon>
        <taxon>Agaricales</taxon>
        <taxon>Agaricineae</taxon>
        <taxon>Hymenogastraceae</taxon>
        <taxon>Gymnopilus</taxon>
    </lineage>
</organism>
<feature type="transmembrane region" description="Helical" evidence="1">
    <location>
        <begin position="163"/>
        <end position="186"/>
    </location>
</feature>
<feature type="transmembrane region" description="Helical" evidence="1">
    <location>
        <begin position="12"/>
        <end position="34"/>
    </location>
</feature>
<dbReference type="Pfam" id="PF20152">
    <property type="entry name" value="DUF6534"/>
    <property type="match status" value="1"/>
</dbReference>
<feature type="transmembrane region" description="Helical" evidence="1">
    <location>
        <begin position="124"/>
        <end position="143"/>
    </location>
</feature>
<dbReference type="PANTHER" id="PTHR40465:SF1">
    <property type="entry name" value="DUF6534 DOMAIN-CONTAINING PROTEIN"/>
    <property type="match status" value="1"/>
</dbReference>
<evidence type="ECO:0000256" key="1">
    <source>
        <dbReference type="SAM" id="Phobius"/>
    </source>
</evidence>
<comment type="caution">
    <text evidence="3">The sequence shown here is derived from an EMBL/GenBank/DDBJ whole genome shotgun (WGS) entry which is preliminary data.</text>
</comment>
<feature type="transmembrane region" description="Helical" evidence="1">
    <location>
        <begin position="46"/>
        <end position="69"/>
    </location>
</feature>
<evidence type="ECO:0000313" key="4">
    <source>
        <dbReference type="Proteomes" id="UP000724874"/>
    </source>
</evidence>
<keyword evidence="1" id="KW-0472">Membrane</keyword>
<dbReference type="InterPro" id="IPR045339">
    <property type="entry name" value="DUF6534"/>
</dbReference>
<evidence type="ECO:0000259" key="2">
    <source>
        <dbReference type="Pfam" id="PF20152"/>
    </source>
</evidence>
<name>A0A9P5NME0_GYMJU</name>